<sequence>MKSLWEEFNDLGTEMIVTKAGRRMFPTFQVKVFGLDTSEYILMMDFVPVDDKRYRYAFHTSSWSVAGKADASMPPRIHVHPDSPAKGGHWTKQIVSFDKLKLTNNLLDDNGHIILNSMHRFQPRFHVVLVDNSHDSIQRADENFKTFVFDETKFTAVTAYQNHRITQLKIQSNPFAKGFRDCDPEECSIDVLGNYPSPNGSRSRSHHRPSSLQLMGVAAKHRVMQMGEAAEKDNESRGCDRSPDSDMRSSSTKYTHSISTNHQHLSYTGCNITDTSVMTPLHPTNEGPAHHFLTPPPIRTDESATGLARLTSLESALLPTQAHQFHYPHTSPTLPFDDVRNSGYKYPQPPYGYGGYLSTTHARPSPYPLTKPPYTP</sequence>
<dbReference type="Proteomes" id="UP000007875">
    <property type="component" value="Unassembled WGS sequence"/>
</dbReference>
<dbReference type="AlphaFoldDB" id="H2Y7U7"/>
<keyword evidence="2" id="KW-0805">Transcription regulation</keyword>
<dbReference type="Pfam" id="PF00907">
    <property type="entry name" value="T-box"/>
    <property type="match status" value="1"/>
</dbReference>
<dbReference type="FunFam" id="2.60.40.820:FF:000006">
    <property type="entry name" value="T-box transcription factor"/>
    <property type="match status" value="1"/>
</dbReference>
<dbReference type="InterPro" id="IPR018186">
    <property type="entry name" value="TF_T-box_CS"/>
</dbReference>
<dbReference type="SMART" id="SM00425">
    <property type="entry name" value="TBOX"/>
    <property type="match status" value="1"/>
</dbReference>
<protein>
    <recommendedName>
        <fullName evidence="8">T-box domain-containing protein</fullName>
    </recommendedName>
</protein>
<dbReference type="InParanoid" id="H2Y7U7"/>
<dbReference type="InterPro" id="IPR008967">
    <property type="entry name" value="p53-like_TF_DNA-bd_sf"/>
</dbReference>
<evidence type="ECO:0000313" key="9">
    <source>
        <dbReference type="Ensembl" id="ENSCSAVP00000001395.1"/>
    </source>
</evidence>
<dbReference type="GO" id="GO:0045893">
    <property type="term" value="P:positive regulation of DNA-templated transcription"/>
    <property type="evidence" value="ECO:0007669"/>
    <property type="project" value="InterPro"/>
</dbReference>
<dbReference type="STRING" id="51511.ENSCSAVP00000001395"/>
<dbReference type="GO" id="GO:0000785">
    <property type="term" value="C:chromatin"/>
    <property type="evidence" value="ECO:0007669"/>
    <property type="project" value="TreeGrafter"/>
</dbReference>
<dbReference type="HOGENOM" id="CLU_014430_9_3_1"/>
<evidence type="ECO:0000313" key="10">
    <source>
        <dbReference type="Proteomes" id="UP000007875"/>
    </source>
</evidence>
<dbReference type="GeneTree" id="ENSGT00940000163374"/>
<reference evidence="9" key="2">
    <citation type="submission" date="2025-08" db="UniProtKB">
        <authorList>
            <consortium name="Ensembl"/>
        </authorList>
    </citation>
    <scope>IDENTIFICATION</scope>
</reference>
<dbReference type="PANTHER" id="PTHR11267">
    <property type="entry name" value="T-BOX PROTEIN-RELATED"/>
    <property type="match status" value="1"/>
</dbReference>
<dbReference type="PROSITE" id="PS01283">
    <property type="entry name" value="TBOX_1"/>
    <property type="match status" value="1"/>
</dbReference>
<evidence type="ECO:0000256" key="3">
    <source>
        <dbReference type="ARBA" id="ARBA00023125"/>
    </source>
</evidence>
<dbReference type="GO" id="GO:0005634">
    <property type="term" value="C:nucleus"/>
    <property type="evidence" value="ECO:0007669"/>
    <property type="project" value="UniProtKB-SubCell"/>
</dbReference>
<comment type="subcellular location">
    <subcellularLocation>
        <location evidence="1 6">Nucleus</location>
    </subcellularLocation>
</comment>
<evidence type="ECO:0000256" key="7">
    <source>
        <dbReference type="SAM" id="MobiDB-lite"/>
    </source>
</evidence>
<organism evidence="9 10">
    <name type="scientific">Ciona savignyi</name>
    <name type="common">Pacific transparent sea squirt</name>
    <dbReference type="NCBI Taxonomy" id="51511"/>
    <lineage>
        <taxon>Eukaryota</taxon>
        <taxon>Metazoa</taxon>
        <taxon>Chordata</taxon>
        <taxon>Tunicata</taxon>
        <taxon>Ascidiacea</taxon>
        <taxon>Phlebobranchia</taxon>
        <taxon>Cionidae</taxon>
        <taxon>Ciona</taxon>
    </lineage>
</organism>
<comment type="caution">
    <text evidence="6">Lacks conserved residue(s) required for the propagation of feature annotation.</text>
</comment>
<keyword evidence="5 6" id="KW-0539">Nucleus</keyword>
<dbReference type="Ensembl" id="ENSCSAVT00000001412.1">
    <property type="protein sequence ID" value="ENSCSAVP00000001395.1"/>
    <property type="gene ID" value="ENSCSAVG00000000786.1"/>
</dbReference>
<feature type="domain" description="T-box" evidence="8">
    <location>
        <begin position="1"/>
        <end position="181"/>
    </location>
</feature>
<evidence type="ECO:0000256" key="4">
    <source>
        <dbReference type="ARBA" id="ARBA00023163"/>
    </source>
</evidence>
<dbReference type="InterPro" id="IPR001699">
    <property type="entry name" value="TF_T-box"/>
</dbReference>
<accession>H2Y7U7</accession>
<reference evidence="9" key="3">
    <citation type="submission" date="2025-09" db="UniProtKB">
        <authorList>
            <consortium name="Ensembl"/>
        </authorList>
    </citation>
    <scope>IDENTIFICATION</scope>
</reference>
<evidence type="ECO:0000259" key="8">
    <source>
        <dbReference type="PROSITE" id="PS50252"/>
    </source>
</evidence>
<evidence type="ECO:0000256" key="1">
    <source>
        <dbReference type="ARBA" id="ARBA00004123"/>
    </source>
</evidence>
<evidence type="ECO:0000256" key="2">
    <source>
        <dbReference type="ARBA" id="ARBA00023015"/>
    </source>
</evidence>
<reference evidence="10" key="1">
    <citation type="submission" date="2003-08" db="EMBL/GenBank/DDBJ databases">
        <authorList>
            <person name="Birren B."/>
            <person name="Nusbaum C."/>
            <person name="Abebe A."/>
            <person name="Abouelleil A."/>
            <person name="Adekoya E."/>
            <person name="Ait-zahra M."/>
            <person name="Allen N."/>
            <person name="Allen T."/>
            <person name="An P."/>
            <person name="Anderson M."/>
            <person name="Anderson S."/>
            <person name="Arachchi H."/>
            <person name="Armbruster J."/>
            <person name="Bachantsang P."/>
            <person name="Baldwin J."/>
            <person name="Barry A."/>
            <person name="Bayul T."/>
            <person name="Blitshsteyn B."/>
            <person name="Bloom T."/>
            <person name="Blye J."/>
            <person name="Boguslavskiy L."/>
            <person name="Borowsky M."/>
            <person name="Boukhgalter B."/>
            <person name="Brunache A."/>
            <person name="Butler J."/>
            <person name="Calixte N."/>
            <person name="Calvo S."/>
            <person name="Camarata J."/>
            <person name="Campo K."/>
            <person name="Chang J."/>
            <person name="Cheshatsang Y."/>
            <person name="Citroen M."/>
            <person name="Collymore A."/>
            <person name="Considine T."/>
            <person name="Cook A."/>
            <person name="Cooke P."/>
            <person name="Corum B."/>
            <person name="Cuomo C."/>
            <person name="David R."/>
            <person name="Dawoe T."/>
            <person name="Degray S."/>
            <person name="Dodge S."/>
            <person name="Dooley K."/>
            <person name="Dorje P."/>
            <person name="Dorjee K."/>
            <person name="Dorris L."/>
            <person name="Duffey N."/>
            <person name="Dupes A."/>
            <person name="Elkins T."/>
            <person name="Engels R."/>
            <person name="Erickson J."/>
            <person name="Farina A."/>
            <person name="Faro S."/>
            <person name="Ferreira P."/>
            <person name="Fischer H."/>
            <person name="Fitzgerald M."/>
            <person name="Foley K."/>
            <person name="Gage D."/>
            <person name="Galagan J."/>
            <person name="Gearin G."/>
            <person name="Gnerre S."/>
            <person name="Gnirke A."/>
            <person name="Goyette A."/>
            <person name="Graham J."/>
            <person name="Grandbois E."/>
            <person name="Gyaltsen K."/>
            <person name="Hafez N."/>
            <person name="Hagopian D."/>
            <person name="Hagos B."/>
            <person name="Hall J."/>
            <person name="Hatcher B."/>
            <person name="Heller A."/>
            <person name="Higgins H."/>
            <person name="Honan T."/>
            <person name="Horn A."/>
            <person name="Houde N."/>
            <person name="Hughes L."/>
            <person name="Hulme W."/>
            <person name="Husby E."/>
            <person name="Iliev I."/>
            <person name="Jaffe D."/>
            <person name="Jones C."/>
            <person name="Kamal M."/>
            <person name="Kamat A."/>
            <person name="Kamvysselis M."/>
            <person name="Karlsson E."/>
            <person name="Kells C."/>
            <person name="Kieu A."/>
            <person name="Kisner P."/>
            <person name="Kodira C."/>
            <person name="Kulbokas E."/>
            <person name="Labutti K."/>
            <person name="Lama D."/>
            <person name="Landers T."/>
            <person name="Leger J."/>
            <person name="Levine S."/>
            <person name="Lewis D."/>
            <person name="Lewis T."/>
            <person name="Lindblad-toh K."/>
            <person name="Liu X."/>
            <person name="Lokyitsang T."/>
            <person name="Lokyitsang Y."/>
            <person name="Lucien O."/>
            <person name="Lui A."/>
            <person name="Ma L.J."/>
            <person name="Mabbitt R."/>
            <person name="Macdonald J."/>
            <person name="Maclean C."/>
            <person name="Major J."/>
            <person name="Manning J."/>
            <person name="Marabella R."/>
            <person name="Maru K."/>
            <person name="Matthews C."/>
            <person name="Mauceli E."/>
            <person name="Mccarthy M."/>
            <person name="Mcdonough S."/>
            <person name="Mcghee T."/>
            <person name="Meldrim J."/>
            <person name="Meneus L."/>
            <person name="Mesirov J."/>
            <person name="Mihalev A."/>
            <person name="Mihova T."/>
            <person name="Mikkelsen T."/>
            <person name="Mlenga V."/>
            <person name="Moru K."/>
            <person name="Mozes J."/>
            <person name="Mulrain L."/>
            <person name="Munson G."/>
            <person name="Naylor J."/>
            <person name="Newes C."/>
            <person name="Nguyen C."/>
            <person name="Nguyen N."/>
            <person name="Nguyen T."/>
            <person name="Nicol R."/>
            <person name="Nielsen C."/>
            <person name="Nizzari M."/>
            <person name="Norbu C."/>
            <person name="Norbu N."/>
            <person name="O'donnell P."/>
            <person name="Okoawo O."/>
            <person name="O'leary S."/>
            <person name="Omotosho B."/>
            <person name="O'neill K."/>
            <person name="Osman S."/>
            <person name="Parker S."/>
            <person name="Perrin D."/>
            <person name="Phunkhang P."/>
            <person name="Piqani B."/>
            <person name="Purcell S."/>
            <person name="Rachupka T."/>
            <person name="Ramasamy U."/>
            <person name="Rameau R."/>
            <person name="Ray V."/>
            <person name="Raymond C."/>
            <person name="Retta R."/>
            <person name="Richardson S."/>
            <person name="Rise C."/>
            <person name="Rodriguez J."/>
            <person name="Rogers J."/>
            <person name="Rogov P."/>
            <person name="Rutman M."/>
            <person name="Schupbach R."/>
            <person name="Seaman C."/>
            <person name="Settipalli S."/>
            <person name="Sharpe T."/>
            <person name="Sheridan J."/>
            <person name="Sherpa N."/>
            <person name="Shi J."/>
            <person name="Smirnov S."/>
            <person name="Smith C."/>
            <person name="Sougnez C."/>
            <person name="Spencer B."/>
            <person name="Stalker J."/>
            <person name="Stange-thomann N."/>
            <person name="Stavropoulos S."/>
            <person name="Stetson K."/>
            <person name="Stone C."/>
            <person name="Stone S."/>
            <person name="Stubbs M."/>
            <person name="Talamas J."/>
            <person name="Tchuinga P."/>
            <person name="Tenzing P."/>
            <person name="Tesfaye S."/>
            <person name="Theodore J."/>
            <person name="Thoulutsang Y."/>
            <person name="Topham K."/>
            <person name="Towey S."/>
            <person name="Tsamla T."/>
            <person name="Tsomo N."/>
            <person name="Vallee D."/>
            <person name="Vassiliev H."/>
            <person name="Venkataraman V."/>
            <person name="Vinson J."/>
            <person name="Vo A."/>
            <person name="Wade C."/>
            <person name="Wang S."/>
            <person name="Wangchuk T."/>
            <person name="Wangdi T."/>
            <person name="Whittaker C."/>
            <person name="Wilkinson J."/>
            <person name="Wu Y."/>
            <person name="Wyman D."/>
            <person name="Yadav S."/>
            <person name="Yang S."/>
            <person name="Yang X."/>
            <person name="Yeager S."/>
            <person name="Yee E."/>
            <person name="Young G."/>
            <person name="Zainoun J."/>
            <person name="Zembeck L."/>
            <person name="Zimmer A."/>
            <person name="Zody M."/>
            <person name="Lander E."/>
        </authorList>
    </citation>
    <scope>NUCLEOTIDE SEQUENCE [LARGE SCALE GENOMIC DNA]</scope>
</reference>
<dbReference type="GO" id="GO:0000978">
    <property type="term" value="F:RNA polymerase II cis-regulatory region sequence-specific DNA binding"/>
    <property type="evidence" value="ECO:0007669"/>
    <property type="project" value="InterPro"/>
</dbReference>
<dbReference type="CDD" id="cd20187">
    <property type="entry name" value="T-box_TBX1_10-like"/>
    <property type="match status" value="1"/>
</dbReference>
<feature type="compositionally biased region" description="Basic and acidic residues" evidence="7">
    <location>
        <begin position="229"/>
        <end position="247"/>
    </location>
</feature>
<keyword evidence="10" id="KW-1185">Reference proteome</keyword>
<dbReference type="GO" id="GO:0001708">
    <property type="term" value="P:cell fate specification"/>
    <property type="evidence" value="ECO:0007669"/>
    <property type="project" value="TreeGrafter"/>
</dbReference>
<proteinExistence type="predicted"/>
<dbReference type="InterPro" id="IPR036960">
    <property type="entry name" value="T-box_sf"/>
</dbReference>
<dbReference type="PANTHER" id="PTHR11267:SF195">
    <property type="entry name" value="OPTOMOTOR-BLIND-RELATED-GENE-1, ISOFORM A"/>
    <property type="match status" value="1"/>
</dbReference>
<keyword evidence="3 6" id="KW-0238">DNA-binding</keyword>
<dbReference type="eggNOG" id="KOG3586">
    <property type="taxonomic scope" value="Eukaryota"/>
</dbReference>
<dbReference type="GO" id="GO:0000981">
    <property type="term" value="F:DNA-binding transcription factor activity, RNA polymerase II-specific"/>
    <property type="evidence" value="ECO:0007669"/>
    <property type="project" value="TreeGrafter"/>
</dbReference>
<dbReference type="InterPro" id="IPR046360">
    <property type="entry name" value="T-box_DNA-bd"/>
</dbReference>
<dbReference type="Gene3D" id="2.60.40.820">
    <property type="entry name" value="Transcription factor, T-box"/>
    <property type="match status" value="1"/>
</dbReference>
<name>H2Y7U7_CIOSA</name>
<dbReference type="SUPFAM" id="SSF49417">
    <property type="entry name" value="p53-like transcription factors"/>
    <property type="match status" value="1"/>
</dbReference>
<evidence type="ECO:0000256" key="6">
    <source>
        <dbReference type="PROSITE-ProRule" id="PRU00201"/>
    </source>
</evidence>
<dbReference type="PRINTS" id="PR00937">
    <property type="entry name" value="TBOX"/>
</dbReference>
<dbReference type="PROSITE" id="PS50252">
    <property type="entry name" value="TBOX_3"/>
    <property type="match status" value="1"/>
</dbReference>
<feature type="region of interest" description="Disordered" evidence="7">
    <location>
        <begin position="228"/>
        <end position="258"/>
    </location>
</feature>
<evidence type="ECO:0000256" key="5">
    <source>
        <dbReference type="ARBA" id="ARBA00023242"/>
    </source>
</evidence>
<keyword evidence="4" id="KW-0804">Transcription</keyword>